<accession>A0A167MNZ7</accession>
<proteinExistence type="predicted"/>
<dbReference type="InParanoid" id="A0A167MNZ7"/>
<keyword evidence="2" id="KW-1185">Reference proteome</keyword>
<protein>
    <submittedName>
        <fullName evidence="1">Uncharacterized protein</fullName>
    </submittedName>
</protein>
<dbReference type="Proteomes" id="UP000077315">
    <property type="component" value="Unassembled WGS sequence"/>
</dbReference>
<dbReference type="GeneID" id="29002477"/>
<dbReference type="EMBL" id="KV440981">
    <property type="protein sequence ID" value="OAD73409.1"/>
    <property type="molecule type" value="Genomic_DNA"/>
</dbReference>
<gene>
    <name evidence="1" type="ORF">PHYBLDRAFT_66020</name>
</gene>
<organism evidence="1 2">
    <name type="scientific">Phycomyces blakesleeanus (strain ATCC 8743b / DSM 1359 / FGSC 10004 / NBRC 33097 / NRRL 1555)</name>
    <dbReference type="NCBI Taxonomy" id="763407"/>
    <lineage>
        <taxon>Eukaryota</taxon>
        <taxon>Fungi</taxon>
        <taxon>Fungi incertae sedis</taxon>
        <taxon>Mucoromycota</taxon>
        <taxon>Mucoromycotina</taxon>
        <taxon>Mucoromycetes</taxon>
        <taxon>Mucorales</taxon>
        <taxon>Phycomycetaceae</taxon>
        <taxon>Phycomyces</taxon>
    </lineage>
</organism>
<dbReference type="RefSeq" id="XP_018291449.1">
    <property type="nucleotide sequence ID" value="XM_018441571.1"/>
</dbReference>
<sequence length="104" mass="11846">MNIKTNLKTTLGGLNNFMSSTLVGILECDSIIKEATSIYVSFRLQLSESLSCKGNSTSCRKFNFVEEWNKYQNLTVIVWLSNNPDLSSIGKLWSYLTRRVKTRV</sequence>
<reference evidence="2" key="1">
    <citation type="submission" date="2015-06" db="EMBL/GenBank/DDBJ databases">
        <title>Expansion of signal transduction pathways in fungi by whole-genome duplication.</title>
        <authorList>
            <consortium name="DOE Joint Genome Institute"/>
            <person name="Corrochano L.M."/>
            <person name="Kuo A."/>
            <person name="Marcet-Houben M."/>
            <person name="Polaino S."/>
            <person name="Salamov A."/>
            <person name="Villalobos J.M."/>
            <person name="Alvarez M.I."/>
            <person name="Avalos J."/>
            <person name="Benito E.P."/>
            <person name="Benoit I."/>
            <person name="Burger G."/>
            <person name="Camino L.P."/>
            <person name="Canovas D."/>
            <person name="Cerda-Olmedo E."/>
            <person name="Cheng J.-F."/>
            <person name="Dominguez A."/>
            <person name="Elias M."/>
            <person name="Eslava A.P."/>
            <person name="Glaser F."/>
            <person name="Grimwood J."/>
            <person name="Gutierrez G."/>
            <person name="Heitman J."/>
            <person name="Henrissat B."/>
            <person name="Iturriaga E.A."/>
            <person name="Lang B.F."/>
            <person name="Lavin J.L."/>
            <person name="Lee S."/>
            <person name="Li W."/>
            <person name="Lindquist E."/>
            <person name="Lopez-Garcia S."/>
            <person name="Luque E.M."/>
            <person name="Marcos A.T."/>
            <person name="Martin J."/>
            <person name="McCluskey K."/>
            <person name="Medina H.R."/>
            <person name="Miralles-Duran A."/>
            <person name="Miyazaki A."/>
            <person name="Munoz-Torres E."/>
            <person name="Oguiza J.A."/>
            <person name="Ohm R."/>
            <person name="Olmedo M."/>
            <person name="Orejas M."/>
            <person name="Ortiz-Castellanos L."/>
            <person name="Pisabarro A.G."/>
            <person name="Rodriguez-Romero J."/>
            <person name="Ruiz-Herrera J."/>
            <person name="Ruiz-Vazquez R."/>
            <person name="Sanz C."/>
            <person name="Schackwitz W."/>
            <person name="Schmutz J."/>
            <person name="Shahriari M."/>
            <person name="Shelest E."/>
            <person name="Silva-Franco F."/>
            <person name="Soanes D."/>
            <person name="Syed K."/>
            <person name="Tagua V.G."/>
            <person name="Talbot N.J."/>
            <person name="Thon M."/>
            <person name="De vries R.P."/>
            <person name="Wiebenga A."/>
            <person name="Yadav J.S."/>
            <person name="Braun E.L."/>
            <person name="Baker S."/>
            <person name="Garre V."/>
            <person name="Horwitz B."/>
            <person name="Torres-Martinez S."/>
            <person name="Idnurm A."/>
            <person name="Herrera-Estrella A."/>
            <person name="Gabaldon T."/>
            <person name="Grigoriev I.V."/>
        </authorList>
    </citation>
    <scope>NUCLEOTIDE SEQUENCE [LARGE SCALE GENOMIC DNA]</scope>
    <source>
        <strain evidence="2">NRRL 1555(-)</strain>
    </source>
</reference>
<evidence type="ECO:0000313" key="1">
    <source>
        <dbReference type="EMBL" id="OAD73409.1"/>
    </source>
</evidence>
<dbReference type="VEuPathDB" id="FungiDB:PHYBLDRAFT_66020"/>
<dbReference type="AlphaFoldDB" id="A0A167MNZ7"/>
<evidence type="ECO:0000313" key="2">
    <source>
        <dbReference type="Proteomes" id="UP000077315"/>
    </source>
</evidence>
<name>A0A167MNZ7_PHYB8</name>